<dbReference type="EMBL" id="WPIK01000004">
    <property type="protein sequence ID" value="MVN21101.1"/>
    <property type="molecule type" value="Genomic_DNA"/>
</dbReference>
<dbReference type="InterPro" id="IPR025255">
    <property type="entry name" value="DUF4202"/>
</dbReference>
<sequence>MQKSEKLQKAFAKFDAYNATDPNTEEFEGKTYAKEVLYAERMTKKLNDYAPEAPEYMQLAVRCQHIGRWEIARNSYPMDRAGYLMWRSQLKLHHTKIAGPILKDCSYDEETISKVKALLLKKQLHQNPDTQLIEDVICLVFVEYYLDDFAKQHSEEKMVDILQKTLKKISPHGIEEALKINMTAHVKELILKAAA</sequence>
<dbReference type="AlphaFoldDB" id="A0A7K1SUU9"/>
<evidence type="ECO:0000313" key="2">
    <source>
        <dbReference type="Proteomes" id="UP000462014"/>
    </source>
</evidence>
<protein>
    <submittedName>
        <fullName evidence="1">DUF4202 family protein</fullName>
    </submittedName>
</protein>
<evidence type="ECO:0000313" key="1">
    <source>
        <dbReference type="EMBL" id="MVN21101.1"/>
    </source>
</evidence>
<name>A0A7K1SUU9_9SPHI</name>
<keyword evidence="2" id="KW-1185">Reference proteome</keyword>
<comment type="caution">
    <text evidence="1">The sequence shown here is derived from an EMBL/GenBank/DDBJ whole genome shotgun (WGS) entry which is preliminary data.</text>
</comment>
<proteinExistence type="predicted"/>
<dbReference type="Proteomes" id="UP000462014">
    <property type="component" value="Unassembled WGS sequence"/>
</dbReference>
<reference evidence="1 2" key="1">
    <citation type="submission" date="2019-12" db="EMBL/GenBank/DDBJ databases">
        <title>Mucilaginibacter sp. HMF7410 genome sequencing and assembly.</title>
        <authorList>
            <person name="Kang H."/>
            <person name="Cha I."/>
            <person name="Kim H."/>
            <person name="Joh K."/>
        </authorList>
    </citation>
    <scope>NUCLEOTIDE SEQUENCE [LARGE SCALE GENOMIC DNA]</scope>
    <source>
        <strain evidence="1 2">HMF7410</strain>
    </source>
</reference>
<gene>
    <name evidence="1" type="ORF">GO621_06090</name>
</gene>
<dbReference type="RefSeq" id="WP_157565149.1">
    <property type="nucleotide sequence ID" value="NZ_WPIK01000004.1"/>
</dbReference>
<accession>A0A7K1SUU9</accession>
<dbReference type="PANTHER" id="PTHR41729">
    <property type="entry name" value="GLUTAMYL-TRNA SYNTHETASE"/>
    <property type="match status" value="1"/>
</dbReference>
<dbReference type="PANTHER" id="PTHR41729:SF1">
    <property type="entry name" value="GLUTAMYL-TRNA SYNTHETASE"/>
    <property type="match status" value="1"/>
</dbReference>
<dbReference type="Pfam" id="PF13875">
    <property type="entry name" value="DUF4202"/>
    <property type="match status" value="1"/>
</dbReference>
<organism evidence="1 2">
    <name type="scientific">Mucilaginibacter arboris</name>
    <dbReference type="NCBI Taxonomy" id="2682090"/>
    <lineage>
        <taxon>Bacteria</taxon>
        <taxon>Pseudomonadati</taxon>
        <taxon>Bacteroidota</taxon>
        <taxon>Sphingobacteriia</taxon>
        <taxon>Sphingobacteriales</taxon>
        <taxon>Sphingobacteriaceae</taxon>
        <taxon>Mucilaginibacter</taxon>
    </lineage>
</organism>